<reference evidence="1" key="1">
    <citation type="submission" date="2018-02" db="EMBL/GenBank/DDBJ databases">
        <title>Rhizophora mucronata_Transcriptome.</title>
        <authorList>
            <person name="Meera S.P."/>
            <person name="Sreeshan A."/>
            <person name="Augustine A."/>
        </authorList>
    </citation>
    <scope>NUCLEOTIDE SEQUENCE</scope>
    <source>
        <tissue evidence="1">Leaf</tissue>
    </source>
</reference>
<dbReference type="EMBL" id="GGEC01054810">
    <property type="protein sequence ID" value="MBX35294.1"/>
    <property type="molecule type" value="Transcribed_RNA"/>
</dbReference>
<organism evidence="1">
    <name type="scientific">Rhizophora mucronata</name>
    <name type="common">Asiatic mangrove</name>
    <dbReference type="NCBI Taxonomy" id="61149"/>
    <lineage>
        <taxon>Eukaryota</taxon>
        <taxon>Viridiplantae</taxon>
        <taxon>Streptophyta</taxon>
        <taxon>Embryophyta</taxon>
        <taxon>Tracheophyta</taxon>
        <taxon>Spermatophyta</taxon>
        <taxon>Magnoliopsida</taxon>
        <taxon>eudicotyledons</taxon>
        <taxon>Gunneridae</taxon>
        <taxon>Pentapetalae</taxon>
        <taxon>rosids</taxon>
        <taxon>fabids</taxon>
        <taxon>Malpighiales</taxon>
        <taxon>Rhizophoraceae</taxon>
        <taxon>Rhizophora</taxon>
    </lineage>
</organism>
<name>A0A2P2MYL9_RHIMU</name>
<protein>
    <submittedName>
        <fullName evidence="1">Uncharacterized protein</fullName>
    </submittedName>
</protein>
<proteinExistence type="predicted"/>
<dbReference type="AlphaFoldDB" id="A0A2P2MYL9"/>
<accession>A0A2P2MYL9</accession>
<evidence type="ECO:0000313" key="1">
    <source>
        <dbReference type="EMBL" id="MBX35294.1"/>
    </source>
</evidence>
<sequence length="32" mass="3813">MHRLKTRNKAMNLFCHMHEEMPDHSVSVATFN</sequence>